<dbReference type="EMBL" id="JABKAU010000002">
    <property type="protein sequence ID" value="NVO29922.1"/>
    <property type="molecule type" value="Genomic_DNA"/>
</dbReference>
<dbReference type="Pfam" id="PF13749">
    <property type="entry name" value="HATPase_c_4"/>
    <property type="match status" value="1"/>
</dbReference>
<reference evidence="2 3" key="1">
    <citation type="submission" date="2020-05" db="EMBL/GenBank/DDBJ databases">
        <title>Hymenobacter terrestris sp. nov. and Hymenobacter lapidiphilus sp. nov., isolated from regoliths in Antarctica.</title>
        <authorList>
            <person name="Sedlacek I."/>
            <person name="Pantucek R."/>
            <person name="Zeman M."/>
            <person name="Holochova P."/>
            <person name="Kralova S."/>
            <person name="Stankova E."/>
            <person name="Sedo O."/>
            <person name="Micenkova L."/>
            <person name="Svec P."/>
            <person name="Gupta V."/>
            <person name="Sood U."/>
            <person name="Korpole U.S."/>
            <person name="Lal R."/>
        </authorList>
    </citation>
    <scope>NUCLEOTIDE SEQUENCE [LARGE SCALE GENOMIC DNA]</scope>
    <source>
        <strain evidence="2 3">P5342</strain>
    </source>
</reference>
<accession>A0A7Y7U457</accession>
<evidence type="ECO:0000313" key="2">
    <source>
        <dbReference type="EMBL" id="NVO29922.1"/>
    </source>
</evidence>
<evidence type="ECO:0000313" key="3">
    <source>
        <dbReference type="Proteomes" id="UP000565521"/>
    </source>
</evidence>
<dbReference type="InterPro" id="IPR038475">
    <property type="entry name" value="RecG_C_sf"/>
</dbReference>
<dbReference type="InterPro" id="IPR038461">
    <property type="entry name" value="Schlafen_AlbA_2_dom_sf"/>
</dbReference>
<dbReference type="RefSeq" id="WP_176906630.1">
    <property type="nucleotide sequence ID" value="NZ_JABKAU010000002.1"/>
</dbReference>
<feature type="domain" description="Schlafen AlbA-2" evidence="1">
    <location>
        <begin position="17"/>
        <end position="145"/>
    </location>
</feature>
<organism evidence="2 3">
    <name type="scientific">Hymenobacter lapidiphilus</name>
    <dbReference type="NCBI Taxonomy" id="2608003"/>
    <lineage>
        <taxon>Bacteria</taxon>
        <taxon>Pseudomonadati</taxon>
        <taxon>Bacteroidota</taxon>
        <taxon>Cytophagia</taxon>
        <taxon>Cytophagales</taxon>
        <taxon>Hymenobacteraceae</taxon>
        <taxon>Hymenobacter</taxon>
    </lineage>
</organism>
<dbReference type="Pfam" id="PF04326">
    <property type="entry name" value="SLFN_AlbA_2"/>
    <property type="match status" value="1"/>
</dbReference>
<sequence>MAFPINISELLTGQTVEWERLEFKTGWNPEDVVHSICAFANDINNRGGGYLVIGVAEQDGRPVLPPQGLPAEQLDRIQKELLNLCHQITPPYFPVAQPVEYQEKMLFIIWVPGGQTRPYKAPLSLGKEHRGQKVYWVRRYASTVQVRTEADEQQLLELAAKVPFDDRINHQAELADLSPALIRDFLREVKSNLALEAETMPFADLCEQMRLVSGPPEYRKPLNIGLLMFNEQPERFFRGAVIEVIVYHDEVGDSFTEKRFTGPLSRQLRQALEFLRNQVVREEVLKISGRAEAERFFNYPYDALEEALANAVYHRSYESQQTIEVNVRPGQLEIISYPGALPPVTPAMLTQPRIVSRDYRNRRVGDFLRELHLTEGRATGLPKIRRSMQQNGSPPPVFTMDEAHSYFLTTLPIHPHFVTRVLTERERQILRFCQQPRSRKGILAQVGLGASLTNSTRHITPLLTAGYLSFTIPATPKHLRQQYLITVRGQQALSDA</sequence>
<dbReference type="Proteomes" id="UP000565521">
    <property type="component" value="Unassembled WGS sequence"/>
</dbReference>
<dbReference type="Gene3D" id="3.30.950.30">
    <property type="entry name" value="Schlafen, AAA domain"/>
    <property type="match status" value="1"/>
</dbReference>
<dbReference type="Gene3D" id="3.30.565.60">
    <property type="match status" value="1"/>
</dbReference>
<dbReference type="PANTHER" id="PTHR30595:SF6">
    <property type="entry name" value="SCHLAFEN ALBA-2 DOMAIN-CONTAINING PROTEIN"/>
    <property type="match status" value="1"/>
</dbReference>
<dbReference type="AlphaFoldDB" id="A0A7Y7U457"/>
<keyword evidence="3" id="KW-1185">Reference proteome</keyword>
<name>A0A7Y7U457_9BACT</name>
<comment type="caution">
    <text evidence="2">The sequence shown here is derived from an EMBL/GenBank/DDBJ whole genome shotgun (WGS) entry which is preliminary data.</text>
</comment>
<dbReference type="InterPro" id="IPR007421">
    <property type="entry name" value="Schlafen_AlbA_2_dom"/>
</dbReference>
<dbReference type="PANTHER" id="PTHR30595">
    <property type="entry name" value="GLPR-RELATED TRANSCRIPTIONAL REPRESSOR"/>
    <property type="match status" value="1"/>
</dbReference>
<evidence type="ECO:0000259" key="1">
    <source>
        <dbReference type="Pfam" id="PF04326"/>
    </source>
</evidence>
<proteinExistence type="predicted"/>
<protein>
    <submittedName>
        <fullName evidence="2">Putative DNA binding domain-containing protein</fullName>
    </submittedName>
</protein>
<gene>
    <name evidence="2" type="ORF">HW554_01780</name>
</gene>